<evidence type="ECO:0000313" key="1">
    <source>
        <dbReference type="EMBL" id="KXG50520.1"/>
    </source>
</evidence>
<evidence type="ECO:0000313" key="2">
    <source>
        <dbReference type="Proteomes" id="UP000070168"/>
    </source>
</evidence>
<dbReference type="RefSeq" id="XP_040649056.1">
    <property type="nucleotide sequence ID" value="XM_040794725.1"/>
</dbReference>
<gene>
    <name evidence="1" type="ORF">PGRI_070110</name>
</gene>
<comment type="caution">
    <text evidence="1">The sequence shown here is derived from an EMBL/GenBank/DDBJ whole genome shotgun (WGS) entry which is preliminary data.</text>
</comment>
<dbReference type="Proteomes" id="UP000070168">
    <property type="component" value="Unassembled WGS sequence"/>
</dbReference>
<dbReference type="GeneID" id="63710025"/>
<protein>
    <submittedName>
        <fullName evidence="1">Uncharacterized protein</fullName>
    </submittedName>
</protein>
<accession>A0A135LNH8</accession>
<dbReference type="OrthoDB" id="5418036at2759"/>
<organism evidence="1 2">
    <name type="scientific">Penicillium patulum</name>
    <name type="common">Penicillium griseofulvum</name>
    <dbReference type="NCBI Taxonomy" id="5078"/>
    <lineage>
        <taxon>Eukaryota</taxon>
        <taxon>Fungi</taxon>
        <taxon>Dikarya</taxon>
        <taxon>Ascomycota</taxon>
        <taxon>Pezizomycotina</taxon>
        <taxon>Eurotiomycetes</taxon>
        <taxon>Eurotiomycetidae</taxon>
        <taxon>Eurotiales</taxon>
        <taxon>Aspergillaceae</taxon>
        <taxon>Penicillium</taxon>
    </lineage>
</organism>
<dbReference type="OMA" id="PITICTW"/>
<sequence length="183" mass="20285">MPSTRPSISITLAITPPRFSLNPSPQPTITLTAVSHHHEPITPFAQPTIFNLGLSQRRSIFMCQDITVPDRKPLRLDITKGGKRPAFNRELGGSDDHFFVTLHPETPTEFQEVFRLANRSGYGNTLEIGHRYWSGIKEGEVIPWWRVGGKADVMAPQGERASLGEASGEPITLKAEGVDFEVI</sequence>
<dbReference type="AlphaFoldDB" id="A0A135LNH8"/>
<keyword evidence="2" id="KW-1185">Reference proteome</keyword>
<dbReference type="EMBL" id="LHQR01000047">
    <property type="protein sequence ID" value="KXG50520.1"/>
    <property type="molecule type" value="Genomic_DNA"/>
</dbReference>
<reference evidence="1 2" key="1">
    <citation type="journal article" date="2016" name="BMC Genomics">
        <title>Genome sequencing and secondary metabolism of the postharvest pathogen Penicillium griseofulvum.</title>
        <authorList>
            <person name="Banani H."/>
            <person name="Marcet-Houben M."/>
            <person name="Ballester A.R."/>
            <person name="Abbruscato P."/>
            <person name="Gonzalez-Candelas L."/>
            <person name="Gabaldon T."/>
            <person name="Spadaro D."/>
        </authorList>
    </citation>
    <scope>NUCLEOTIDE SEQUENCE [LARGE SCALE GENOMIC DNA]</scope>
    <source>
        <strain evidence="1 2">PG3</strain>
    </source>
</reference>
<name>A0A135LNH8_PENPA</name>
<proteinExistence type="predicted"/>